<reference evidence="3 4" key="1">
    <citation type="submission" date="2024-09" db="EMBL/GenBank/DDBJ databases">
        <title>Itraconazole resistance in Madurella fahalii resulting from another homologue of gene encoding cytochrome P450 14-alpha sterol demethylase (CYP51).</title>
        <authorList>
            <person name="Yoshioka I."/>
            <person name="Fahal A.H."/>
            <person name="Kaneko S."/>
            <person name="Yaguchi T."/>
        </authorList>
    </citation>
    <scope>NUCLEOTIDE SEQUENCE [LARGE SCALE GENOMIC DNA]</scope>
    <source>
        <strain evidence="3 4">IFM 68171</strain>
    </source>
</reference>
<evidence type="ECO:0000256" key="1">
    <source>
        <dbReference type="SAM" id="MobiDB-lite"/>
    </source>
</evidence>
<dbReference type="InterPro" id="IPR009571">
    <property type="entry name" value="SUR7/Rim9-like_fungi"/>
</dbReference>
<protein>
    <recommendedName>
        <fullName evidence="5">Integral membrane protein</fullName>
    </recommendedName>
</protein>
<name>A0ABQ0FYN9_9PEZI</name>
<feature type="transmembrane region" description="Helical" evidence="2">
    <location>
        <begin position="7"/>
        <end position="29"/>
    </location>
</feature>
<dbReference type="EMBL" id="BAAFSV010000001">
    <property type="protein sequence ID" value="GAB1310622.1"/>
    <property type="molecule type" value="Genomic_DNA"/>
</dbReference>
<feature type="compositionally biased region" description="Basic and acidic residues" evidence="1">
    <location>
        <begin position="312"/>
        <end position="324"/>
    </location>
</feature>
<feature type="transmembrane region" description="Helical" evidence="2">
    <location>
        <begin position="200"/>
        <end position="225"/>
    </location>
</feature>
<evidence type="ECO:0000313" key="3">
    <source>
        <dbReference type="EMBL" id="GAB1310622.1"/>
    </source>
</evidence>
<dbReference type="GeneID" id="98171577"/>
<dbReference type="PANTHER" id="PTHR28019">
    <property type="entry name" value="CELL MEMBRANE PROTEIN YLR413W-RELATED"/>
    <property type="match status" value="1"/>
</dbReference>
<dbReference type="PANTHER" id="PTHR28019:SF7">
    <property type="entry name" value="SUR7 PROTEIN"/>
    <property type="match status" value="1"/>
</dbReference>
<accession>A0ABQ0FYN9</accession>
<dbReference type="RefSeq" id="XP_070912355.1">
    <property type="nucleotide sequence ID" value="XM_071056254.1"/>
</dbReference>
<organism evidence="3 4">
    <name type="scientific">Madurella fahalii</name>
    <dbReference type="NCBI Taxonomy" id="1157608"/>
    <lineage>
        <taxon>Eukaryota</taxon>
        <taxon>Fungi</taxon>
        <taxon>Dikarya</taxon>
        <taxon>Ascomycota</taxon>
        <taxon>Pezizomycotina</taxon>
        <taxon>Sordariomycetes</taxon>
        <taxon>Sordariomycetidae</taxon>
        <taxon>Sordariales</taxon>
        <taxon>Sordariales incertae sedis</taxon>
        <taxon>Madurella</taxon>
    </lineage>
</organism>
<sequence length="345" mass="36448">MAKDSILYRLIPVLCALPAFILVMLALLAGNSPGVLEDYDIISVNTSGLGKNLVDRLISSEVTPTQTTDNFCDSLGSVFGNVCDSATSAVASAGSSVGDYLNDIGNDAADLLAEELDIRDFYSLHALRICEGDFNPDGSRNVTECHSGFAEQGFSIPSLLTQKITIDIGPLFERNLSLADLGLTEDIESALDSLNSLLKAFTVIFAIGVGFTGLSLLASVAWAVLRSDGRGLLWSNLAIASLAVLFVVLGGLVATIGARVAEAEINDLGENIGLSSAAGTGWVILVWIGAGLMVVACGCWAWMAARTRKARKMSDVEEEKPERGMRRRGGLGQSRTSRVAEGRAK</sequence>
<gene>
    <name evidence="3" type="ORF">MFIFM68171_00832</name>
</gene>
<keyword evidence="2" id="KW-0812">Transmembrane</keyword>
<evidence type="ECO:0000256" key="2">
    <source>
        <dbReference type="SAM" id="Phobius"/>
    </source>
</evidence>
<keyword evidence="4" id="KW-1185">Reference proteome</keyword>
<comment type="caution">
    <text evidence="3">The sequence shown here is derived from an EMBL/GenBank/DDBJ whole genome shotgun (WGS) entry which is preliminary data.</text>
</comment>
<evidence type="ECO:0000313" key="4">
    <source>
        <dbReference type="Proteomes" id="UP001628179"/>
    </source>
</evidence>
<keyword evidence="2" id="KW-0472">Membrane</keyword>
<feature type="transmembrane region" description="Helical" evidence="2">
    <location>
        <begin position="237"/>
        <end position="261"/>
    </location>
</feature>
<dbReference type="Proteomes" id="UP001628179">
    <property type="component" value="Unassembled WGS sequence"/>
</dbReference>
<dbReference type="InterPro" id="IPR052413">
    <property type="entry name" value="SUR7_domain"/>
</dbReference>
<dbReference type="Pfam" id="PF06687">
    <property type="entry name" value="SUR7"/>
    <property type="match status" value="1"/>
</dbReference>
<keyword evidence="2" id="KW-1133">Transmembrane helix</keyword>
<proteinExistence type="predicted"/>
<feature type="transmembrane region" description="Helical" evidence="2">
    <location>
        <begin position="281"/>
        <end position="303"/>
    </location>
</feature>
<evidence type="ECO:0008006" key="5">
    <source>
        <dbReference type="Google" id="ProtNLM"/>
    </source>
</evidence>
<feature type="region of interest" description="Disordered" evidence="1">
    <location>
        <begin position="312"/>
        <end position="345"/>
    </location>
</feature>